<keyword evidence="6" id="KW-1185">Reference proteome</keyword>
<dbReference type="PANTHER" id="PTHR12775">
    <property type="entry name" value="PROTEIN C20ORF43 HOMOLOG"/>
    <property type="match status" value="1"/>
</dbReference>
<dbReference type="Proteomes" id="UP001190700">
    <property type="component" value="Unassembled WGS sequence"/>
</dbReference>
<gene>
    <name evidence="5" type="ORF">CYMTET_7511</name>
</gene>
<dbReference type="InterPro" id="IPR000626">
    <property type="entry name" value="Ubiquitin-like_dom"/>
</dbReference>
<reference evidence="5 6" key="1">
    <citation type="journal article" date="2015" name="Genome Biol. Evol.">
        <title>Comparative Genomics of a Bacterivorous Green Alga Reveals Evolutionary Causalities and Consequences of Phago-Mixotrophic Mode of Nutrition.</title>
        <authorList>
            <person name="Burns J.A."/>
            <person name="Paasch A."/>
            <person name="Narechania A."/>
            <person name="Kim E."/>
        </authorList>
    </citation>
    <scope>NUCLEOTIDE SEQUENCE [LARGE SCALE GENOMIC DNA]</scope>
    <source>
        <strain evidence="5 6">PLY_AMNH</strain>
    </source>
</reference>
<dbReference type="Pfam" id="PF04641">
    <property type="entry name" value="Rtf2"/>
    <property type="match status" value="2"/>
</dbReference>
<dbReference type="PROSITE" id="PS50053">
    <property type="entry name" value="UBIQUITIN_2"/>
    <property type="match status" value="1"/>
</dbReference>
<feature type="region of interest" description="Disordered" evidence="2">
    <location>
        <begin position="579"/>
        <end position="604"/>
    </location>
</feature>
<sequence>MQLFVRICGRNTAVLELPPAATVSDLGSRLSEDIDNFTDMRILCGTRSLDLLSSNVVLEEIGIRTESTIQVMPRFRGGGGDGGATGAESRSSYLEMYAKKKTLKVNPKEEKLAAWTQCRMTHEPLSTSEEGVVVDPLGFLYNKATPLAGLASMEAARPWPLPHGGAPCLLGSLSTGGGAALASPRGGGLLAGLVSMEAVLPRPPSVGLLPGSPLGGRRRRPWPLLTVGLCLLGFKSLWEAALLLSALTALLAGLKLLWMRRRCPGQLLLVGLWLLGSGSGGGGAAWPLPTVGLCLLGLVCLMEAVLPLPLLTVGSACWARCLYGGGTHPWPRSLTVGLCLLGSGGRRRVPPPLLTVGPACWPSHGSGAPLPLGGVGLCLLGSSLWRRRCPGRSSRWGSACWARLYGGGAALAAPHGPGGSSILAIWLHRGPVGSPEVARVSSAQEAVLQALLENRQTKKGMPAGLEHIRSLKELTPLKLSRPGTSVHQAKESKPTTARTFQPGNESDFCCPLTGRPMSGTARFVALKPCGWVFSESAVKQAAPAVEEMIGTKLEGQEILPINGTEEEVVALSEKLSEKRLSQKSKKSGKAQDKRKAGDGVEAAGGKTAKVQKWNGCDDMATVLAQKEAEKYKASNHVPEGATKSVYASIFTSSSVFDRKETYGARSLSFQR</sequence>
<evidence type="ECO:0000259" key="4">
    <source>
        <dbReference type="PROSITE" id="PS50053"/>
    </source>
</evidence>
<feature type="compositionally biased region" description="Basic and acidic residues" evidence="2">
    <location>
        <begin position="589"/>
        <end position="598"/>
    </location>
</feature>
<dbReference type="GO" id="GO:0006274">
    <property type="term" value="P:DNA replication termination"/>
    <property type="evidence" value="ECO:0007669"/>
    <property type="project" value="TreeGrafter"/>
</dbReference>
<keyword evidence="3" id="KW-1133">Transmembrane helix</keyword>
<dbReference type="GO" id="GO:0005634">
    <property type="term" value="C:nucleus"/>
    <property type="evidence" value="ECO:0007669"/>
    <property type="project" value="TreeGrafter"/>
</dbReference>
<evidence type="ECO:0000313" key="6">
    <source>
        <dbReference type="Proteomes" id="UP001190700"/>
    </source>
</evidence>
<keyword evidence="3" id="KW-0472">Membrane</keyword>
<organism evidence="5 6">
    <name type="scientific">Cymbomonas tetramitiformis</name>
    <dbReference type="NCBI Taxonomy" id="36881"/>
    <lineage>
        <taxon>Eukaryota</taxon>
        <taxon>Viridiplantae</taxon>
        <taxon>Chlorophyta</taxon>
        <taxon>Pyramimonadophyceae</taxon>
        <taxon>Pyramimonadales</taxon>
        <taxon>Pyramimonadaceae</taxon>
        <taxon>Cymbomonas</taxon>
    </lineage>
</organism>
<dbReference type="SUPFAM" id="SSF54236">
    <property type="entry name" value="Ubiquitin-like"/>
    <property type="match status" value="1"/>
</dbReference>
<comment type="caution">
    <text evidence="5">The sequence shown here is derived from an EMBL/GenBank/DDBJ whole genome shotgun (WGS) entry which is preliminary data.</text>
</comment>
<protein>
    <recommendedName>
        <fullName evidence="4">Ubiquitin-like domain-containing protein</fullName>
    </recommendedName>
</protein>
<evidence type="ECO:0000313" key="5">
    <source>
        <dbReference type="EMBL" id="KAK3284860.1"/>
    </source>
</evidence>
<dbReference type="Gene3D" id="3.10.20.90">
    <property type="entry name" value="Phosphatidylinositol 3-kinase Catalytic Subunit, Chain A, domain 1"/>
    <property type="match status" value="1"/>
</dbReference>
<dbReference type="InterPro" id="IPR006735">
    <property type="entry name" value="Rtf2"/>
</dbReference>
<comment type="similarity">
    <text evidence="1">Belongs to the rtf2 family.</text>
</comment>
<evidence type="ECO:0000256" key="1">
    <source>
        <dbReference type="ARBA" id="ARBA00009885"/>
    </source>
</evidence>
<keyword evidence="3" id="KW-0812">Transmembrane</keyword>
<feature type="transmembrane region" description="Helical" evidence="3">
    <location>
        <begin position="237"/>
        <end position="258"/>
    </location>
</feature>
<dbReference type="InterPro" id="IPR027799">
    <property type="entry name" value="Rtf2_RING-finger"/>
</dbReference>
<dbReference type="CDD" id="cd16653">
    <property type="entry name" value="RING-like_Rtf2"/>
    <property type="match status" value="1"/>
</dbReference>
<evidence type="ECO:0000256" key="2">
    <source>
        <dbReference type="SAM" id="MobiDB-lite"/>
    </source>
</evidence>
<feature type="domain" description="Ubiquitin-like" evidence="4">
    <location>
        <begin position="1"/>
        <end position="78"/>
    </location>
</feature>
<dbReference type="EMBL" id="LGRX02002109">
    <property type="protein sequence ID" value="KAK3284860.1"/>
    <property type="molecule type" value="Genomic_DNA"/>
</dbReference>
<evidence type="ECO:0000256" key="3">
    <source>
        <dbReference type="SAM" id="Phobius"/>
    </source>
</evidence>
<dbReference type="AlphaFoldDB" id="A0AAE0GUV6"/>
<accession>A0AAE0GUV6</accession>
<feature type="region of interest" description="Disordered" evidence="2">
    <location>
        <begin position="481"/>
        <end position="500"/>
    </location>
</feature>
<dbReference type="InterPro" id="IPR029071">
    <property type="entry name" value="Ubiquitin-like_domsf"/>
</dbReference>
<proteinExistence type="inferred from homology"/>
<dbReference type="PANTHER" id="PTHR12775:SF0">
    <property type="entry name" value="REPLICATION TERMINATION FACTOR 2"/>
    <property type="match status" value="1"/>
</dbReference>
<feature type="transmembrane region" description="Helical" evidence="3">
    <location>
        <begin position="265"/>
        <end position="284"/>
    </location>
</feature>
<name>A0AAE0GUV6_9CHLO</name>